<dbReference type="Proteomes" id="UP001163046">
    <property type="component" value="Unassembled WGS sequence"/>
</dbReference>
<protein>
    <submittedName>
        <fullName evidence="1">Ubiquitin carboxyl-terminal hydrolase 24</fullName>
        <ecNumber evidence="1">3.4.19.12</ecNumber>
    </submittedName>
</protein>
<dbReference type="EC" id="3.4.19.12" evidence="1"/>
<sequence>MTLKSMEIPLEISYTNLYELEDRVFVDNCSIPYKREESLGKCLQSAARFAEDGLAEADENCKRFIERALPECFKKLLTTQAVQRWGPEIHDGIYDMLKLFGESDSFKAQVQASTIWHSVLIRSSSTRNRTKQWDKKYYEGFFGTDDCYALPPPTSVYYTSTSYKDPYGWLVNLINKSLMVFEQIKKQIETAEKVDAPMLAALLKPLGICASYLNDKVLTRVFRDVFEKTLGLSKNLPMKI</sequence>
<reference evidence="1" key="1">
    <citation type="submission" date="2023-01" db="EMBL/GenBank/DDBJ databases">
        <title>Genome assembly of the deep-sea coral Lophelia pertusa.</title>
        <authorList>
            <person name="Herrera S."/>
            <person name="Cordes E."/>
        </authorList>
    </citation>
    <scope>NUCLEOTIDE SEQUENCE</scope>
    <source>
        <strain evidence="1">USNM1676648</strain>
        <tissue evidence="1">Polyp</tissue>
    </source>
</reference>
<dbReference type="OrthoDB" id="289038at2759"/>
<dbReference type="EMBL" id="MU827792">
    <property type="protein sequence ID" value="KAJ7330593.1"/>
    <property type="molecule type" value="Genomic_DNA"/>
</dbReference>
<keyword evidence="1" id="KW-0378">Hydrolase</keyword>
<gene>
    <name evidence="1" type="primary">USP24_1</name>
    <name evidence="1" type="ORF">OS493_022207</name>
</gene>
<evidence type="ECO:0000313" key="1">
    <source>
        <dbReference type="EMBL" id="KAJ7330593.1"/>
    </source>
</evidence>
<comment type="caution">
    <text evidence="1">The sequence shown here is derived from an EMBL/GenBank/DDBJ whole genome shotgun (WGS) entry which is preliminary data.</text>
</comment>
<dbReference type="AlphaFoldDB" id="A0A9X0CFZ1"/>
<dbReference type="GO" id="GO:0004843">
    <property type="term" value="F:cysteine-type deubiquitinase activity"/>
    <property type="evidence" value="ECO:0007669"/>
    <property type="project" value="UniProtKB-EC"/>
</dbReference>
<name>A0A9X0CFZ1_9CNID</name>
<accession>A0A9X0CFZ1</accession>
<organism evidence="1 2">
    <name type="scientific">Desmophyllum pertusum</name>
    <dbReference type="NCBI Taxonomy" id="174260"/>
    <lineage>
        <taxon>Eukaryota</taxon>
        <taxon>Metazoa</taxon>
        <taxon>Cnidaria</taxon>
        <taxon>Anthozoa</taxon>
        <taxon>Hexacorallia</taxon>
        <taxon>Scleractinia</taxon>
        <taxon>Caryophylliina</taxon>
        <taxon>Caryophylliidae</taxon>
        <taxon>Desmophyllum</taxon>
    </lineage>
</organism>
<proteinExistence type="predicted"/>
<keyword evidence="2" id="KW-1185">Reference proteome</keyword>
<evidence type="ECO:0000313" key="2">
    <source>
        <dbReference type="Proteomes" id="UP001163046"/>
    </source>
</evidence>